<proteinExistence type="predicted"/>
<protein>
    <submittedName>
        <fullName evidence="1">Uncharacterized protein</fullName>
    </submittedName>
</protein>
<dbReference type="STRING" id="31246.A0A183PH01"/>
<dbReference type="EMBL" id="UZAL01033733">
    <property type="protein sequence ID" value="VDP64017.1"/>
    <property type="molecule type" value="Genomic_DNA"/>
</dbReference>
<reference evidence="1 2" key="1">
    <citation type="submission" date="2018-11" db="EMBL/GenBank/DDBJ databases">
        <authorList>
            <consortium name="Pathogen Informatics"/>
        </authorList>
    </citation>
    <scope>NUCLEOTIDE SEQUENCE [LARGE SCALE GENOMIC DNA]</scope>
    <source>
        <strain>Denwood</strain>
        <strain evidence="2">Zambia</strain>
    </source>
</reference>
<accession>A0A183PH01</accession>
<dbReference type="Proteomes" id="UP000269396">
    <property type="component" value="Unassembled WGS sequence"/>
</dbReference>
<evidence type="ECO:0000313" key="1">
    <source>
        <dbReference type="EMBL" id="VDP64017.1"/>
    </source>
</evidence>
<organism evidence="1 2">
    <name type="scientific">Schistosoma mattheei</name>
    <dbReference type="NCBI Taxonomy" id="31246"/>
    <lineage>
        <taxon>Eukaryota</taxon>
        <taxon>Metazoa</taxon>
        <taxon>Spiralia</taxon>
        <taxon>Lophotrochozoa</taxon>
        <taxon>Platyhelminthes</taxon>
        <taxon>Trematoda</taxon>
        <taxon>Digenea</taxon>
        <taxon>Strigeidida</taxon>
        <taxon>Schistosomatoidea</taxon>
        <taxon>Schistosomatidae</taxon>
        <taxon>Schistosoma</taxon>
    </lineage>
</organism>
<keyword evidence="2" id="KW-1185">Reference proteome</keyword>
<evidence type="ECO:0000313" key="2">
    <source>
        <dbReference type="Proteomes" id="UP000269396"/>
    </source>
</evidence>
<sequence length="210" mass="23126">MPLQIIKRARQNHLISDYQLKDPDLATVVGDIAKGIQSMWSYGALIFDIVDPDVSVCVSDQNDQVFSWSFVYDESQNSCDTRSVLDCIKVLMSEADSRIFSRIEPNKCISKLADDAFATGRFILQLLRIFGVADHTAVAAGSPVPSGAIIAGGKVPEHHESIPLREADESAFGFRSWLSLDTLTEERLISSVHKSLEACSIFIQAIIHEG</sequence>
<name>A0A183PH01_9TREM</name>
<dbReference type="AlphaFoldDB" id="A0A183PH01"/>
<gene>
    <name evidence="1" type="ORF">SMTD_LOCUS13637</name>
</gene>